<feature type="domain" description="Inward rectifier potassium channel C-terminal" evidence="15">
    <location>
        <begin position="204"/>
        <end position="375"/>
    </location>
</feature>
<reference evidence="16" key="1">
    <citation type="submission" date="2021-12" db="EMBL/GenBank/DDBJ databases">
        <authorList>
            <person name="King R."/>
        </authorList>
    </citation>
    <scope>NUCLEOTIDE SEQUENCE</scope>
</reference>
<dbReference type="Proteomes" id="UP001152759">
    <property type="component" value="Chromosome 6"/>
</dbReference>
<dbReference type="InterPro" id="IPR013518">
    <property type="entry name" value="K_chnl_inward-rec_Kir_cyto"/>
</dbReference>
<proteinExistence type="inferred from homology"/>
<dbReference type="AlphaFoldDB" id="A0A9P0AJR1"/>
<evidence type="ECO:0000256" key="4">
    <source>
        <dbReference type="ARBA" id="ARBA00022692"/>
    </source>
</evidence>
<keyword evidence="8 12" id="KW-0406">Ion transport</keyword>
<dbReference type="PRINTS" id="PR01320">
    <property type="entry name" value="KIRCHANNEL"/>
</dbReference>
<dbReference type="InterPro" id="IPR016449">
    <property type="entry name" value="K_chnl_inward-rec_Kir"/>
</dbReference>
<dbReference type="GO" id="GO:0034702">
    <property type="term" value="C:monoatomic ion channel complex"/>
    <property type="evidence" value="ECO:0007669"/>
    <property type="project" value="UniProtKB-KW"/>
</dbReference>
<dbReference type="GO" id="GO:0005886">
    <property type="term" value="C:plasma membrane"/>
    <property type="evidence" value="ECO:0007669"/>
    <property type="project" value="TreeGrafter"/>
</dbReference>
<evidence type="ECO:0000313" key="16">
    <source>
        <dbReference type="EMBL" id="CAH0392005.1"/>
    </source>
</evidence>
<evidence type="ECO:0000256" key="11">
    <source>
        <dbReference type="ARBA" id="ARBA00034430"/>
    </source>
</evidence>
<comment type="similarity">
    <text evidence="12">Belongs to the inward rectifier-type potassium channel (TC 1.A.2.1) family.</text>
</comment>
<evidence type="ECO:0000256" key="6">
    <source>
        <dbReference type="ARBA" id="ARBA00022958"/>
    </source>
</evidence>
<keyword evidence="10 12" id="KW-0407">Ion channel</keyword>
<evidence type="ECO:0000256" key="9">
    <source>
        <dbReference type="ARBA" id="ARBA00023136"/>
    </source>
</evidence>
<dbReference type="InterPro" id="IPR014756">
    <property type="entry name" value="Ig_E-set"/>
</dbReference>
<dbReference type="GO" id="GO:0005242">
    <property type="term" value="F:inward rectifier potassium channel activity"/>
    <property type="evidence" value="ECO:0007669"/>
    <property type="project" value="InterPro"/>
</dbReference>
<name>A0A9P0AJR1_BEMTA</name>
<dbReference type="GO" id="GO:0034765">
    <property type="term" value="P:regulation of monoatomic ion transmembrane transport"/>
    <property type="evidence" value="ECO:0007669"/>
    <property type="project" value="TreeGrafter"/>
</dbReference>
<dbReference type="FunFam" id="2.60.40.1400:FF:000001">
    <property type="entry name" value="G protein-activated inward rectifier potassium channel 2"/>
    <property type="match status" value="1"/>
</dbReference>
<keyword evidence="6 12" id="KW-0630">Potassium</keyword>
<dbReference type="PANTHER" id="PTHR11767">
    <property type="entry name" value="INWARD RECTIFIER POTASSIUM CHANNEL"/>
    <property type="match status" value="1"/>
</dbReference>
<dbReference type="KEGG" id="btab:109034455"/>
<dbReference type="InterPro" id="IPR040445">
    <property type="entry name" value="Kir_TM"/>
</dbReference>
<evidence type="ECO:0000256" key="10">
    <source>
        <dbReference type="ARBA" id="ARBA00023303"/>
    </source>
</evidence>
<evidence type="ECO:0000256" key="13">
    <source>
        <dbReference type="SAM" id="Phobius"/>
    </source>
</evidence>
<comment type="catalytic activity">
    <reaction evidence="11">
        <text>K(+)(in) = K(+)(out)</text>
        <dbReference type="Rhea" id="RHEA:29463"/>
        <dbReference type="ChEBI" id="CHEBI:29103"/>
    </reaction>
</comment>
<dbReference type="PIRSF" id="PIRSF005465">
    <property type="entry name" value="GIRK_kir"/>
    <property type="match status" value="1"/>
</dbReference>
<organism evidence="16 17">
    <name type="scientific">Bemisia tabaci</name>
    <name type="common">Sweetpotato whitefly</name>
    <name type="synonym">Aleurodes tabaci</name>
    <dbReference type="NCBI Taxonomy" id="7038"/>
    <lineage>
        <taxon>Eukaryota</taxon>
        <taxon>Metazoa</taxon>
        <taxon>Ecdysozoa</taxon>
        <taxon>Arthropoda</taxon>
        <taxon>Hexapoda</taxon>
        <taxon>Insecta</taxon>
        <taxon>Pterygota</taxon>
        <taxon>Neoptera</taxon>
        <taxon>Paraneoptera</taxon>
        <taxon>Hemiptera</taxon>
        <taxon>Sternorrhyncha</taxon>
        <taxon>Aleyrodoidea</taxon>
        <taxon>Aleyrodidae</taxon>
        <taxon>Aleyrodinae</taxon>
        <taxon>Bemisia</taxon>
    </lineage>
</organism>
<comment type="subcellular location">
    <subcellularLocation>
        <location evidence="1 12">Membrane</location>
        <topology evidence="1 12">Multi-pass membrane protein</topology>
    </subcellularLocation>
</comment>
<dbReference type="SUPFAM" id="SSF81324">
    <property type="entry name" value="Voltage-gated potassium channels"/>
    <property type="match status" value="1"/>
</dbReference>
<keyword evidence="2 12" id="KW-0813">Transport</keyword>
<dbReference type="Gene3D" id="2.60.40.1400">
    <property type="entry name" value="G protein-activated inward rectifier potassium channel 1"/>
    <property type="match status" value="1"/>
</dbReference>
<dbReference type="EMBL" id="OU963867">
    <property type="protein sequence ID" value="CAH0392005.1"/>
    <property type="molecule type" value="Genomic_DNA"/>
</dbReference>
<evidence type="ECO:0000256" key="1">
    <source>
        <dbReference type="ARBA" id="ARBA00004141"/>
    </source>
</evidence>
<dbReference type="Gene3D" id="1.10.287.70">
    <property type="match status" value="1"/>
</dbReference>
<keyword evidence="3 12" id="KW-0633">Potassium transport</keyword>
<evidence type="ECO:0000256" key="12">
    <source>
        <dbReference type="RuleBase" id="RU003822"/>
    </source>
</evidence>
<evidence type="ECO:0000256" key="7">
    <source>
        <dbReference type="ARBA" id="ARBA00022989"/>
    </source>
</evidence>
<feature type="transmembrane region" description="Helical" evidence="13">
    <location>
        <begin position="168"/>
        <end position="192"/>
    </location>
</feature>
<dbReference type="GO" id="GO:1990573">
    <property type="term" value="P:potassium ion import across plasma membrane"/>
    <property type="evidence" value="ECO:0007669"/>
    <property type="project" value="TreeGrafter"/>
</dbReference>
<keyword evidence="4 12" id="KW-0812">Transmembrane</keyword>
<evidence type="ECO:0000256" key="8">
    <source>
        <dbReference type="ARBA" id="ARBA00023065"/>
    </source>
</evidence>
<keyword evidence="9 13" id="KW-0472">Membrane</keyword>
<accession>A0A9P0AJR1</accession>
<evidence type="ECO:0000256" key="5">
    <source>
        <dbReference type="ARBA" id="ARBA00022882"/>
    </source>
</evidence>
<evidence type="ECO:0000256" key="3">
    <source>
        <dbReference type="ARBA" id="ARBA00022538"/>
    </source>
</evidence>
<dbReference type="Pfam" id="PF17655">
    <property type="entry name" value="IRK_C"/>
    <property type="match status" value="1"/>
</dbReference>
<sequence length="389" mass="44549">MEEKGLPDQSLLTNETVDLKQAFKGRLPDVSVLPTIRGRMRADSVLLRKQRKRAVMKNGDYNIVQINVSERRRRYLLDLFTTLVDAQWRWTLFVFTMSFVLSWSGFGSLWWLIAFTHGDFEPENLGNETWVPCVSNIHSLTSAFLFSIETQHTIGYGSRYPTEDCPEAVIMVVIQSITGMMIQTLMVGIIFAKMARPKQRTETLLFSRTAVICQRDGQLCLMFRAGDMRDKSHLIATSIRALLVRPRITQEGEILAPFLSELKLSVDQYDPNVFLLWPAVVIHRIDRESPLYTMSAAELLTDKFEIIVTLEGTIESTGQPTQARTSYLPSELLWGHRFEPMIHYSKERLAYEVDYALFHNTYQVDTPLCCAQVLDSLTLDSSTTKPVIY</sequence>
<keyword evidence="7 13" id="KW-1133">Transmembrane helix</keyword>
<gene>
    <name evidence="16" type="ORF">BEMITA_LOCUS10564</name>
</gene>
<dbReference type="InterPro" id="IPR041647">
    <property type="entry name" value="IRK_C"/>
</dbReference>
<dbReference type="FunFam" id="1.10.287.70:FF:000078">
    <property type="entry name" value="Putative Inward rectifier potassium channel"/>
    <property type="match status" value="1"/>
</dbReference>
<evidence type="ECO:0000259" key="14">
    <source>
        <dbReference type="Pfam" id="PF01007"/>
    </source>
</evidence>
<keyword evidence="17" id="KW-1185">Reference proteome</keyword>
<evidence type="ECO:0000256" key="2">
    <source>
        <dbReference type="ARBA" id="ARBA00022448"/>
    </source>
</evidence>
<keyword evidence="5 12" id="KW-0851">Voltage-gated channel</keyword>
<evidence type="ECO:0000313" key="17">
    <source>
        <dbReference type="Proteomes" id="UP001152759"/>
    </source>
</evidence>
<dbReference type="PANTHER" id="PTHR11767:SF113">
    <property type="entry name" value="INWARDLY RECTIFYING POTASSIUM CHANNEL 2, ISOFORM D"/>
    <property type="match status" value="1"/>
</dbReference>
<feature type="domain" description="Potassium channel inwardly rectifying transmembrane" evidence="14">
    <location>
        <begin position="55"/>
        <end position="197"/>
    </location>
</feature>
<evidence type="ECO:0000259" key="15">
    <source>
        <dbReference type="Pfam" id="PF17655"/>
    </source>
</evidence>
<protein>
    <submittedName>
        <fullName evidence="16">Uncharacterized protein</fullName>
    </submittedName>
</protein>
<feature type="transmembrane region" description="Helical" evidence="13">
    <location>
        <begin position="90"/>
        <end position="113"/>
    </location>
</feature>
<dbReference type="SUPFAM" id="SSF81296">
    <property type="entry name" value="E set domains"/>
    <property type="match status" value="1"/>
</dbReference>
<dbReference type="Pfam" id="PF01007">
    <property type="entry name" value="IRK"/>
    <property type="match status" value="1"/>
</dbReference>